<dbReference type="EMBL" id="FOAW01000007">
    <property type="protein sequence ID" value="SEL29422.1"/>
    <property type="molecule type" value="Genomic_DNA"/>
</dbReference>
<organism evidence="2 3">
    <name type="scientific">Rhodococcus maanshanensis</name>
    <dbReference type="NCBI Taxonomy" id="183556"/>
    <lineage>
        <taxon>Bacteria</taxon>
        <taxon>Bacillati</taxon>
        <taxon>Actinomycetota</taxon>
        <taxon>Actinomycetes</taxon>
        <taxon>Mycobacteriales</taxon>
        <taxon>Nocardiaceae</taxon>
        <taxon>Rhodococcus</taxon>
    </lineage>
</organism>
<evidence type="ECO:0000256" key="1">
    <source>
        <dbReference type="SAM" id="Phobius"/>
    </source>
</evidence>
<dbReference type="AlphaFoldDB" id="A0A1H7P0R8"/>
<evidence type="ECO:0000313" key="2">
    <source>
        <dbReference type="EMBL" id="SEL29422.1"/>
    </source>
</evidence>
<keyword evidence="1" id="KW-0812">Transmembrane</keyword>
<sequence>MPRRIDITDVAEAGLSECARNDGPDCMPGFGAFLVGGAVVAIAVIVWLSLAAAVTGSIVTATSLPRRHRALWLLAVWGLPLFGAALWCLRSRKRIPRRSEQRKSFI</sequence>
<dbReference type="Proteomes" id="UP000198677">
    <property type="component" value="Unassembled WGS sequence"/>
</dbReference>
<protein>
    <recommendedName>
        <fullName evidence="4">Phospholipase_D-nuclease N-terminal</fullName>
    </recommendedName>
</protein>
<reference evidence="3" key="1">
    <citation type="submission" date="2016-10" db="EMBL/GenBank/DDBJ databases">
        <authorList>
            <person name="Varghese N."/>
            <person name="Submissions S."/>
        </authorList>
    </citation>
    <scope>NUCLEOTIDE SEQUENCE [LARGE SCALE GENOMIC DNA]</scope>
    <source>
        <strain evidence="3">DSM 44675</strain>
    </source>
</reference>
<feature type="transmembrane region" description="Helical" evidence="1">
    <location>
        <begin position="70"/>
        <end position="89"/>
    </location>
</feature>
<evidence type="ECO:0000313" key="3">
    <source>
        <dbReference type="Proteomes" id="UP000198677"/>
    </source>
</evidence>
<keyword evidence="1" id="KW-1133">Transmembrane helix</keyword>
<feature type="transmembrane region" description="Helical" evidence="1">
    <location>
        <begin position="30"/>
        <end position="50"/>
    </location>
</feature>
<evidence type="ECO:0008006" key="4">
    <source>
        <dbReference type="Google" id="ProtNLM"/>
    </source>
</evidence>
<proteinExistence type="predicted"/>
<keyword evidence="1" id="KW-0472">Membrane</keyword>
<gene>
    <name evidence="2" type="ORF">SAMN05444583_107215</name>
</gene>
<keyword evidence="3" id="KW-1185">Reference proteome</keyword>
<name>A0A1H7P0R8_9NOCA</name>
<accession>A0A1H7P0R8</accession>